<accession>A0A8R1V090</accession>
<reference evidence="2" key="1">
    <citation type="journal article" date="2008" name="Nat. Genet.">
        <title>The Pristionchus pacificus genome provides a unique perspective on nematode lifestyle and parasitism.</title>
        <authorList>
            <person name="Dieterich C."/>
            <person name="Clifton S.W."/>
            <person name="Schuster L.N."/>
            <person name="Chinwalla A."/>
            <person name="Delehaunty K."/>
            <person name="Dinkelacker I."/>
            <person name="Fulton L."/>
            <person name="Fulton R."/>
            <person name="Godfrey J."/>
            <person name="Minx P."/>
            <person name="Mitreva M."/>
            <person name="Roeseler W."/>
            <person name="Tian H."/>
            <person name="Witte H."/>
            <person name="Yang S.P."/>
            <person name="Wilson R.K."/>
            <person name="Sommer R.J."/>
        </authorList>
    </citation>
    <scope>NUCLEOTIDE SEQUENCE [LARGE SCALE GENOMIC DNA]</scope>
    <source>
        <strain evidence="2">PS312</strain>
    </source>
</reference>
<dbReference type="AlphaFoldDB" id="A0A2A6B401"/>
<organism evidence="1 2">
    <name type="scientific">Pristionchus pacificus</name>
    <name type="common">Parasitic nematode worm</name>
    <dbReference type="NCBI Taxonomy" id="54126"/>
    <lineage>
        <taxon>Eukaryota</taxon>
        <taxon>Metazoa</taxon>
        <taxon>Ecdysozoa</taxon>
        <taxon>Nematoda</taxon>
        <taxon>Chromadorea</taxon>
        <taxon>Rhabditida</taxon>
        <taxon>Rhabditina</taxon>
        <taxon>Diplogasteromorpha</taxon>
        <taxon>Diplogasteroidea</taxon>
        <taxon>Neodiplogasteridae</taxon>
        <taxon>Pristionchus</taxon>
    </lineage>
</organism>
<name>A0A2A6B401_PRIPA</name>
<gene>
    <name evidence="1" type="primary">WBGene00283582</name>
</gene>
<reference evidence="1" key="2">
    <citation type="submission" date="2022-06" db="UniProtKB">
        <authorList>
            <consortium name="EnsemblMetazoa"/>
        </authorList>
    </citation>
    <scope>IDENTIFICATION</scope>
    <source>
        <strain evidence="1">PS312</strain>
    </source>
</reference>
<keyword evidence="2" id="KW-1185">Reference proteome</keyword>
<protein>
    <submittedName>
        <fullName evidence="1">Uncharacterized protein</fullName>
    </submittedName>
</protein>
<sequence length="69" mass="7404">MKGLNCNTLRREIPQGNKRTISNVARLFLLMTSKLYAADAAESAEAVALESAPVLLLKATAYVCHKGAV</sequence>
<dbReference type="EnsemblMetazoa" id="PPA45213.1">
    <property type="protein sequence ID" value="PPA45213.1"/>
    <property type="gene ID" value="WBGene00283582"/>
</dbReference>
<accession>A0A2A6B401</accession>
<evidence type="ECO:0000313" key="2">
    <source>
        <dbReference type="Proteomes" id="UP000005239"/>
    </source>
</evidence>
<dbReference type="Proteomes" id="UP000005239">
    <property type="component" value="Unassembled WGS sequence"/>
</dbReference>
<proteinExistence type="predicted"/>
<evidence type="ECO:0000313" key="1">
    <source>
        <dbReference type="EnsemblMetazoa" id="PPA45213.1"/>
    </source>
</evidence>